<evidence type="ECO:0000313" key="3">
    <source>
        <dbReference type="Proteomes" id="UP000199310"/>
    </source>
</evidence>
<accession>A0A1I0SAP6</accession>
<feature type="transmembrane region" description="Helical" evidence="1">
    <location>
        <begin position="75"/>
        <end position="97"/>
    </location>
</feature>
<feature type="transmembrane region" description="Helical" evidence="1">
    <location>
        <begin position="109"/>
        <end position="127"/>
    </location>
</feature>
<feature type="transmembrane region" description="Helical" evidence="1">
    <location>
        <begin position="385"/>
        <end position="403"/>
    </location>
</feature>
<sequence length="449" mass="50324">MAIIVAVFFLFMMYRTALKPMTGLVFMWFAIWLYPNALLYGTLPLNIRFDDIFVFFTFIVCIYKKAPDTKIWSLNTFRLALVWWLIHLLGNLNGLLYGGWSASQEVVKFLLKAAYVPMTVAIAASLLRSYADVRTFIKWLLIAGVATALLGVGTVVAPRAFGIFLIPNTDLSANEVLDNMEGVVELARRARGSIGTVATSVVCLFMSVLSLYLLTLRQQNFLGKKFLIFCFITILLGLAYTQSRGPLLAFAFTGAIILFRSENKIFLFGALMVAILVLVIDNPVRDLLFARFTGATGSTTEAGLDKRSEVWSMFLDKFDPVLLFNGIGMVMAKNIYKATAHNTYLGAVIYNGVWGVSLFFVIIVRSVKYSIKLMKQRNETLSEIFGNYLILSLVFMLIIGISIENFQNTICMQLFFLFMLICEKLINAGDAKTAYDKAARLKVLEAQLN</sequence>
<keyword evidence="3" id="KW-1185">Reference proteome</keyword>
<feature type="transmembrane region" description="Helical" evidence="1">
    <location>
        <begin position="226"/>
        <end position="259"/>
    </location>
</feature>
<dbReference type="InterPro" id="IPR051533">
    <property type="entry name" value="WaaL-like"/>
</dbReference>
<keyword evidence="1" id="KW-0812">Transmembrane</keyword>
<protein>
    <recommendedName>
        <fullName evidence="4">O-antigen ligase like membrane protein</fullName>
    </recommendedName>
</protein>
<dbReference type="Proteomes" id="UP000199310">
    <property type="component" value="Unassembled WGS sequence"/>
</dbReference>
<evidence type="ECO:0008006" key="4">
    <source>
        <dbReference type="Google" id="ProtNLM"/>
    </source>
</evidence>
<keyword evidence="1" id="KW-0472">Membrane</keyword>
<feature type="transmembrane region" description="Helical" evidence="1">
    <location>
        <begin position="139"/>
        <end position="166"/>
    </location>
</feature>
<feature type="transmembrane region" description="Helical" evidence="1">
    <location>
        <begin position="194"/>
        <end position="214"/>
    </location>
</feature>
<dbReference type="STRING" id="29529.SAMN04488122_4860"/>
<name>A0A1I0SAP6_9BACT</name>
<gene>
    <name evidence="2" type="ORF">SAMN04488122_4860</name>
</gene>
<proteinExistence type="predicted"/>
<feature type="transmembrane region" description="Helical" evidence="1">
    <location>
        <begin position="265"/>
        <end position="284"/>
    </location>
</feature>
<organism evidence="2 3">
    <name type="scientific">Chitinophaga arvensicola</name>
    <dbReference type="NCBI Taxonomy" id="29529"/>
    <lineage>
        <taxon>Bacteria</taxon>
        <taxon>Pseudomonadati</taxon>
        <taxon>Bacteroidota</taxon>
        <taxon>Chitinophagia</taxon>
        <taxon>Chitinophagales</taxon>
        <taxon>Chitinophagaceae</taxon>
        <taxon>Chitinophaga</taxon>
    </lineage>
</organism>
<reference evidence="3" key="1">
    <citation type="submission" date="2016-10" db="EMBL/GenBank/DDBJ databases">
        <authorList>
            <person name="Varghese N."/>
            <person name="Submissions S."/>
        </authorList>
    </citation>
    <scope>NUCLEOTIDE SEQUENCE [LARGE SCALE GENOMIC DNA]</scope>
    <source>
        <strain evidence="3">DSM 3695</strain>
    </source>
</reference>
<feature type="transmembrane region" description="Helical" evidence="1">
    <location>
        <begin position="344"/>
        <end position="364"/>
    </location>
</feature>
<dbReference type="PANTHER" id="PTHR37422:SF13">
    <property type="entry name" value="LIPOPOLYSACCHARIDE BIOSYNTHESIS PROTEIN PA4999-RELATED"/>
    <property type="match status" value="1"/>
</dbReference>
<feature type="transmembrane region" description="Helical" evidence="1">
    <location>
        <begin position="45"/>
        <end position="63"/>
    </location>
</feature>
<dbReference type="PANTHER" id="PTHR37422">
    <property type="entry name" value="TEICHURONIC ACID BIOSYNTHESIS PROTEIN TUAE"/>
    <property type="match status" value="1"/>
</dbReference>
<dbReference type="EMBL" id="FOJG01000002">
    <property type="protein sequence ID" value="SEW52476.1"/>
    <property type="molecule type" value="Genomic_DNA"/>
</dbReference>
<evidence type="ECO:0000256" key="1">
    <source>
        <dbReference type="SAM" id="Phobius"/>
    </source>
</evidence>
<evidence type="ECO:0000313" key="2">
    <source>
        <dbReference type="EMBL" id="SEW52476.1"/>
    </source>
</evidence>
<keyword evidence="1" id="KW-1133">Transmembrane helix</keyword>
<dbReference type="AlphaFoldDB" id="A0A1I0SAP6"/>
<feature type="transmembrane region" description="Helical" evidence="1">
    <location>
        <begin position="21"/>
        <end position="39"/>
    </location>
</feature>